<dbReference type="Proteomes" id="UP001178288">
    <property type="component" value="Chromosome"/>
</dbReference>
<evidence type="ECO:0000313" key="2">
    <source>
        <dbReference type="Proteomes" id="UP001178288"/>
    </source>
</evidence>
<name>A0AA95SE57_9BACI</name>
<reference evidence="1" key="1">
    <citation type="submission" date="2023-05" db="EMBL/GenBank/DDBJ databases">
        <title>Comparative genomics of Bacillaceae isolates and their secondary metabolite potential.</title>
        <authorList>
            <person name="Song L."/>
            <person name="Nielsen L.J."/>
            <person name="Mohite O."/>
            <person name="Xu X."/>
            <person name="Weber T."/>
            <person name="Kovacs A.T."/>
        </authorList>
    </citation>
    <scope>NUCLEOTIDE SEQUENCE</scope>
    <source>
        <strain evidence="1">XLM17</strain>
    </source>
</reference>
<accession>A0AA95SE57</accession>
<sequence>MVDKVIEYFRKKDIFIEFQNIELNLLKFVFSSPQQIFGIAVFEDEDILQRDWEKVSQEFAARIQSQLVASLYNLKWDMYLILVIQTNIEDIELCKHIENDRMYFKKIVIARNLEEFQRKLPIELELDNSDQLEVFSDKQFLDELKKVVPSEMANRLDFGIYEKQSIEEANNLIFLEPYKSKGVQE</sequence>
<dbReference type="InterPro" id="IPR046905">
    <property type="entry name" value="ABC-3C_MC1"/>
</dbReference>
<evidence type="ECO:0000313" key="1">
    <source>
        <dbReference type="EMBL" id="WHY84011.1"/>
    </source>
</evidence>
<proteinExistence type="predicted"/>
<dbReference type="AlphaFoldDB" id="A0AA95SE57"/>
<organism evidence="1 2">
    <name type="scientific">Neobacillus novalis</name>
    <dbReference type="NCBI Taxonomy" id="220687"/>
    <lineage>
        <taxon>Bacteria</taxon>
        <taxon>Bacillati</taxon>
        <taxon>Bacillota</taxon>
        <taxon>Bacilli</taxon>
        <taxon>Bacillales</taxon>
        <taxon>Bacillaceae</taxon>
        <taxon>Neobacillus</taxon>
    </lineage>
</organism>
<dbReference type="EMBL" id="CP126114">
    <property type="protein sequence ID" value="WHY84011.1"/>
    <property type="molecule type" value="Genomic_DNA"/>
</dbReference>
<dbReference type="RefSeq" id="WP_235845617.1">
    <property type="nucleotide sequence ID" value="NZ_CP126114.1"/>
</dbReference>
<dbReference type="KEGG" id="nnv:QNH39_15100"/>
<keyword evidence="2" id="KW-1185">Reference proteome</keyword>
<dbReference type="Pfam" id="PF20289">
    <property type="entry name" value="MComp1"/>
    <property type="match status" value="1"/>
</dbReference>
<gene>
    <name evidence="1" type="ORF">QNH39_15100</name>
</gene>
<protein>
    <submittedName>
        <fullName evidence="1">Uncharacterized protein</fullName>
    </submittedName>
</protein>